<proteinExistence type="predicted"/>
<dbReference type="Gene3D" id="3.20.140.10">
    <property type="entry name" value="nicotinate phosphoribosyltransferase"/>
    <property type="match status" value="1"/>
</dbReference>
<evidence type="ECO:0008006" key="4">
    <source>
        <dbReference type="Google" id="ProtNLM"/>
    </source>
</evidence>
<protein>
    <recommendedName>
        <fullName evidence="4">PH domain-containing protein</fullName>
    </recommendedName>
</protein>
<name>A0ABN9THE2_9DINO</name>
<keyword evidence="3" id="KW-1185">Reference proteome</keyword>
<feature type="region of interest" description="Disordered" evidence="1">
    <location>
        <begin position="825"/>
        <end position="872"/>
    </location>
</feature>
<feature type="compositionally biased region" description="Low complexity" evidence="1">
    <location>
        <begin position="825"/>
        <end position="871"/>
    </location>
</feature>
<gene>
    <name evidence="2" type="ORF">PCOR1329_LOCUS39119</name>
</gene>
<evidence type="ECO:0000256" key="1">
    <source>
        <dbReference type="SAM" id="MobiDB-lite"/>
    </source>
</evidence>
<comment type="caution">
    <text evidence="2">The sequence shown here is derived from an EMBL/GenBank/DDBJ whole genome shotgun (WGS) entry which is preliminary data.</text>
</comment>
<organism evidence="2 3">
    <name type="scientific">Prorocentrum cordatum</name>
    <dbReference type="NCBI Taxonomy" id="2364126"/>
    <lineage>
        <taxon>Eukaryota</taxon>
        <taxon>Sar</taxon>
        <taxon>Alveolata</taxon>
        <taxon>Dinophyceae</taxon>
        <taxon>Prorocentrales</taxon>
        <taxon>Prorocentraceae</taxon>
        <taxon>Prorocentrum</taxon>
    </lineage>
</organism>
<evidence type="ECO:0000313" key="2">
    <source>
        <dbReference type="EMBL" id="CAK0845292.1"/>
    </source>
</evidence>
<reference evidence="2" key="1">
    <citation type="submission" date="2023-10" db="EMBL/GenBank/DDBJ databases">
        <authorList>
            <person name="Chen Y."/>
            <person name="Shah S."/>
            <person name="Dougan E. K."/>
            <person name="Thang M."/>
            <person name="Chan C."/>
        </authorList>
    </citation>
    <scope>NUCLEOTIDE SEQUENCE [LARGE SCALE GENOMIC DNA]</scope>
</reference>
<dbReference type="Proteomes" id="UP001189429">
    <property type="component" value="Unassembled WGS sequence"/>
</dbReference>
<feature type="region of interest" description="Disordered" evidence="1">
    <location>
        <begin position="986"/>
        <end position="1014"/>
    </location>
</feature>
<sequence>MSCARDSWACRKSEASSRGTSSCTRIGGVMPYYMDRQGFIDGIEPRGRVNIEQVDSFKEHNGGFQLEIDGRKVDFVPVPGGDSDMRPWTSAIEREMRRRGEMGEDDEADEEAAGNAVQQGPLCNGILEVSRKGKSHSRYFVLHADRMEYFSSGDDFAAGAEPRGKVLTVSHVIGVKEHVGGFTVMLESEGVPQAPLDFRGSEEEVAKWYPVLRKQLKSSLADDYEELALPDPSEVPGASATLLERLVRALGQKSGTPGASEIQQFLDSNWLEVSNALSSFGPNGELQNGEALPASCFNDFYKWTMLPVVVAAERASGGVRCTFGVNIRDEVYRKLLHDSAVGAASPDLFEEVKSGLHGLTKRMFDRVLFEQCVKDNEIPNWGTDTIDAVCGPAGAPRALVQEIIVDTSCRKPVVPASPDSVLVQVFVAWDEKLRQDRVHIEASGPWHKVTWLETPMMQVVYDCLFRSRKRQEHRIPKPPSGTWDDGAWYAEWLAEAMCRCARSVKAAQESGMKGALFTGRRTGGLALMILQGMYAQRAFRSSDGAPMLLGSSSVTARYLSLAAGVAPEHVPPCAGMHAHELQMALAAILGDLDDQCGMPLSHVVAHMLYFYRSMPQGHVKAGWDIRVMSMLTDTIGSRAFLRTAAKLRVPFGPHKGEPLVSIIGKARQDSGTLEAFRDMMSEFGYKGACMASEIETHADISRASSVGFEMFGAGGFMGDSEKAWDSTKANISMAVKVLRVYVGGSSEASAFPPVKTGELGTDGRIRDEKFEVDGTLSREKLEQSRQRVQALCEDSPKVSDQELQELFEGAIRRFLPDEAAKWPASGTAEATAAAARPKSPARGISFRGPSVASVQSSRASTASRQQASPARLRAMPVARARGDLSYLRPVRWRCLYGGLEVRSFLALDTGMGISAASSSGLNSVDIGSPPPHPGEALRRVDQADFAAVLAAFAAILASLAPVLASLGRAREGEAVDGIGEGGLVVGDPGEPAADTGEGPVGGRASGGAEEDHQRRTSIARSAVVGVPGMHPATGVDGIPVADAAAVVAAIPQYMMSLHGVLGELGNFANFAFIICLNGNRLKPPLRNVRIAMQLIKVSARALHEPGVHARKGALVARARARTLESDPSSNAVSGLGSLAGSMPCDSLKSVWVPTSLVSGLGMIDPTNVFTTFWHSTVGRKKVDCCVSIFLRKYTFCVPSCLSAVDLSFLTPQMAQKDEPMLCATFWASFTSSELNFLSLACFPPSAYSLEVYAPLDGYFAATLLERNSFRLSLKPFGKSLSVTPPCLASFAFFIGGGSASPDEGAADAGRFAAEAEAAGRGKRPAALPLPVAFVRKRSAADSSLASLSSAQAPAFSSTAGGGMGNVPALSSARTPAVGSAAPVGSAAERLPFGSGRCEADDAPTSAEERRHCSMLYGSMPALVLGRPFIMPCRSIWAPICLQASAMN</sequence>
<dbReference type="EMBL" id="CAUYUJ010014726">
    <property type="protein sequence ID" value="CAK0845292.1"/>
    <property type="molecule type" value="Genomic_DNA"/>
</dbReference>
<evidence type="ECO:0000313" key="3">
    <source>
        <dbReference type="Proteomes" id="UP001189429"/>
    </source>
</evidence>
<accession>A0ABN9THE2</accession>